<dbReference type="EMBL" id="AJAU01000024">
    <property type="protein sequence ID" value="EOL42869.1"/>
    <property type="molecule type" value="Genomic_DNA"/>
</dbReference>
<dbReference type="PATRIC" id="fig|1158612.3.peg.3251"/>
<dbReference type="OrthoDB" id="6450827at2"/>
<sequence>MEISQIVISYAGTNPRDLKDIEIDLRTVGGFFDKIVSPGFSCSPIQQRLEGKLGSAK</sequence>
<dbReference type="STRING" id="317735.RU98_GL001748"/>
<evidence type="ECO:0000313" key="2">
    <source>
        <dbReference type="Proteomes" id="UP000013840"/>
    </source>
</evidence>
<reference evidence="1 2" key="1">
    <citation type="submission" date="2013-02" db="EMBL/GenBank/DDBJ databases">
        <title>The Genome Sequence of Enterococcus caccae BAA-1240.</title>
        <authorList>
            <consortium name="The Broad Institute Genome Sequencing Platform"/>
            <consortium name="The Broad Institute Genome Sequencing Center for Infectious Disease"/>
            <person name="Earl A.M."/>
            <person name="Gilmore M.S."/>
            <person name="Lebreton F."/>
            <person name="Walker B."/>
            <person name="Young S.K."/>
            <person name="Zeng Q."/>
            <person name="Gargeya S."/>
            <person name="Fitzgerald M."/>
            <person name="Haas B."/>
            <person name="Abouelleil A."/>
            <person name="Alvarado L."/>
            <person name="Arachchi H.M."/>
            <person name="Berlin A.M."/>
            <person name="Chapman S.B."/>
            <person name="Dewar J."/>
            <person name="Goldberg J."/>
            <person name="Griggs A."/>
            <person name="Gujja S."/>
            <person name="Hansen M."/>
            <person name="Howarth C."/>
            <person name="Imamovic A."/>
            <person name="Larimer J."/>
            <person name="McCowan C."/>
            <person name="Murphy C."/>
            <person name="Neiman D."/>
            <person name="Pearson M."/>
            <person name="Priest M."/>
            <person name="Roberts A."/>
            <person name="Saif S."/>
            <person name="Shea T."/>
            <person name="Sisk P."/>
            <person name="Sykes S."/>
            <person name="Wortman J."/>
            <person name="Nusbaum C."/>
            <person name="Birren B."/>
        </authorList>
    </citation>
    <scope>NUCLEOTIDE SEQUENCE [LARGE SCALE GENOMIC DNA]</scope>
    <source>
        <strain evidence="1 2">ATCC BAA-1240</strain>
    </source>
</reference>
<organism evidence="1 2">
    <name type="scientific">Enterococcus caccae ATCC BAA-1240</name>
    <dbReference type="NCBI Taxonomy" id="1158612"/>
    <lineage>
        <taxon>Bacteria</taxon>
        <taxon>Bacillati</taxon>
        <taxon>Bacillota</taxon>
        <taxon>Bacilli</taxon>
        <taxon>Lactobacillales</taxon>
        <taxon>Enterococcaceae</taxon>
        <taxon>Enterococcus</taxon>
    </lineage>
</organism>
<protein>
    <submittedName>
        <fullName evidence="1">Uncharacterized protein</fullName>
    </submittedName>
</protein>
<gene>
    <name evidence="1" type="ORF">UC7_03277</name>
</gene>
<dbReference type="AlphaFoldDB" id="R3TMY2"/>
<proteinExistence type="predicted"/>
<accession>R3TMY2</accession>
<dbReference type="Proteomes" id="UP000013840">
    <property type="component" value="Unassembled WGS sequence"/>
</dbReference>
<name>R3TMY2_9ENTE</name>
<evidence type="ECO:0000313" key="1">
    <source>
        <dbReference type="EMBL" id="EOL42869.1"/>
    </source>
</evidence>
<keyword evidence="2" id="KW-1185">Reference proteome</keyword>
<dbReference type="RefSeq" id="WP_010773347.1">
    <property type="nucleotide sequence ID" value="NZ_KB946335.1"/>
</dbReference>
<comment type="caution">
    <text evidence="1">The sequence shown here is derived from an EMBL/GenBank/DDBJ whole genome shotgun (WGS) entry which is preliminary data.</text>
</comment>